<comment type="similarity">
    <text evidence="1 8">Belongs to the protein prenyltransferase subunit beta family.</text>
</comment>
<evidence type="ECO:0000256" key="4">
    <source>
        <dbReference type="ARBA" id="ARBA00022723"/>
    </source>
</evidence>
<evidence type="ECO:0000256" key="1">
    <source>
        <dbReference type="ARBA" id="ARBA00010497"/>
    </source>
</evidence>
<comment type="cofactor">
    <cofactor evidence="8">
        <name>Zn(2+)</name>
        <dbReference type="ChEBI" id="CHEBI:29105"/>
    </cofactor>
    <text evidence="8">Binds 1 zinc ion per subunit.</text>
</comment>
<organism evidence="10 11">
    <name type="scientific">Vairimorpha necatrix</name>
    <dbReference type="NCBI Taxonomy" id="6039"/>
    <lineage>
        <taxon>Eukaryota</taxon>
        <taxon>Fungi</taxon>
        <taxon>Fungi incertae sedis</taxon>
        <taxon>Microsporidia</taxon>
        <taxon>Nosematidae</taxon>
        <taxon>Vairimorpha</taxon>
    </lineage>
</organism>
<dbReference type="EC" id="2.5.1.60" evidence="8"/>
<comment type="catalytic activity">
    <reaction evidence="7 8">
        <text>geranylgeranyl diphosphate + L-cysteinyl-[protein] = S-geranylgeranyl-L-cysteinyl-[protein] + diphosphate</text>
        <dbReference type="Rhea" id="RHEA:21240"/>
        <dbReference type="Rhea" id="RHEA-COMP:10131"/>
        <dbReference type="Rhea" id="RHEA-COMP:11537"/>
        <dbReference type="ChEBI" id="CHEBI:29950"/>
        <dbReference type="ChEBI" id="CHEBI:33019"/>
        <dbReference type="ChEBI" id="CHEBI:57533"/>
        <dbReference type="ChEBI" id="CHEBI:86021"/>
        <dbReference type="EC" id="2.5.1.60"/>
    </reaction>
</comment>
<keyword evidence="6 8" id="KW-0862">Zinc</keyword>
<keyword evidence="3 8" id="KW-0808">Transferase</keyword>
<dbReference type="RefSeq" id="XP_065330122.1">
    <property type="nucleotide sequence ID" value="XM_065474050.1"/>
</dbReference>
<evidence type="ECO:0000313" key="11">
    <source>
        <dbReference type="Proteomes" id="UP001334084"/>
    </source>
</evidence>
<keyword evidence="11" id="KW-1185">Reference proteome</keyword>
<dbReference type="Gene3D" id="1.50.10.20">
    <property type="match status" value="1"/>
</dbReference>
<keyword evidence="5" id="KW-0677">Repeat</keyword>
<name>A0AAX4JDP4_9MICR</name>
<dbReference type="Proteomes" id="UP001334084">
    <property type="component" value="Chromosome 7"/>
</dbReference>
<dbReference type="SUPFAM" id="SSF48239">
    <property type="entry name" value="Terpenoid cyclases/Protein prenyltransferases"/>
    <property type="match status" value="1"/>
</dbReference>
<keyword evidence="4 8" id="KW-0479">Metal-binding</keyword>
<sequence length="316" mass="36016">MTILNIEDHKNFLEKISQDKILDFYLSEPSRLNTIYWTINSYKIMNSKKDFSNFLFFTKNCKNQDGGYGGSTNFPSTILSTFNALQILYISKQDFFDIKTVNFILKNFNKNGSFNNDEFGMTDNRINCSAVLSLHLLYLNKNRVFDISSLSKPIPVDFCENIKFDYKSCVRYIMSCYNKDGGFGLAIGDETHCAFTFCCLSVLRSLGGIEYVNSRDISRFICLRQVENGGLSGRINKKEDVCYSFWAYASLKMIKKNHLIDEEKLKEFILRCQGIKGGISDRPGNEPDPYHLMFSLAALSLLGYDGLSPVDPGFAL</sequence>
<dbReference type="KEGG" id="vnx:VNE69_07046"/>
<dbReference type="GeneID" id="90541802"/>
<gene>
    <name evidence="10" type="ORF">VNE69_07046</name>
</gene>
<evidence type="ECO:0000256" key="5">
    <source>
        <dbReference type="ARBA" id="ARBA00022737"/>
    </source>
</evidence>
<keyword evidence="2 8" id="KW-0637">Prenyltransferase</keyword>
<protein>
    <recommendedName>
        <fullName evidence="8">Geranylgeranyl transferase type-2 subunit beta</fullName>
        <ecNumber evidence="8">2.5.1.60</ecNumber>
    </recommendedName>
</protein>
<accession>A0AAX4JDP4</accession>
<feature type="domain" description="Prenyltransferase alpha-alpha toroid" evidence="9">
    <location>
        <begin position="4"/>
        <end position="315"/>
    </location>
</feature>
<reference evidence="10" key="1">
    <citation type="journal article" date="2024" name="BMC Genomics">
        <title>Functional annotation of a divergent genome using sequence and structure-based similarity.</title>
        <authorList>
            <person name="Svedberg D."/>
            <person name="Winiger R.R."/>
            <person name="Berg A."/>
            <person name="Sharma H."/>
            <person name="Tellgren-Roth C."/>
            <person name="Debrunner-Vossbrinck B.A."/>
            <person name="Vossbrinck C.R."/>
            <person name="Barandun J."/>
        </authorList>
    </citation>
    <scope>NUCLEOTIDE SEQUENCE</scope>
    <source>
        <strain evidence="10">Illinois isolate</strain>
    </source>
</reference>
<evidence type="ECO:0000259" key="9">
    <source>
        <dbReference type="Pfam" id="PF00432"/>
    </source>
</evidence>
<dbReference type="CDD" id="cd02894">
    <property type="entry name" value="GGTase-II"/>
    <property type="match status" value="1"/>
</dbReference>
<dbReference type="InterPro" id="IPR008930">
    <property type="entry name" value="Terpenoid_cyclase/PrenylTrfase"/>
</dbReference>
<comment type="function">
    <text evidence="8">Catalyzes the transfer of a geranylgeranyl moiety from geranylgeranyl diphosphate to both cysteines of proteins with the C-terminal sequence -XXCC, -XCXC and -CCXX.</text>
</comment>
<dbReference type="InterPro" id="IPR026873">
    <property type="entry name" value="Ptb1"/>
</dbReference>
<evidence type="ECO:0000256" key="8">
    <source>
        <dbReference type="RuleBase" id="RU365076"/>
    </source>
</evidence>
<dbReference type="AlphaFoldDB" id="A0AAX4JDP4"/>
<dbReference type="Pfam" id="PF00432">
    <property type="entry name" value="Prenyltrans"/>
    <property type="match status" value="1"/>
</dbReference>
<dbReference type="PANTHER" id="PTHR11774:SF11">
    <property type="entry name" value="GERANYLGERANYL TRANSFERASE TYPE-2 SUBUNIT BETA"/>
    <property type="match status" value="1"/>
</dbReference>
<dbReference type="InterPro" id="IPR001330">
    <property type="entry name" value="Prenyltrans"/>
</dbReference>
<evidence type="ECO:0000256" key="7">
    <source>
        <dbReference type="ARBA" id="ARBA00047658"/>
    </source>
</evidence>
<evidence type="ECO:0000256" key="6">
    <source>
        <dbReference type="ARBA" id="ARBA00022833"/>
    </source>
</evidence>
<evidence type="ECO:0000256" key="2">
    <source>
        <dbReference type="ARBA" id="ARBA00022602"/>
    </source>
</evidence>
<dbReference type="EMBL" id="CP142732">
    <property type="protein sequence ID" value="WUR03977.1"/>
    <property type="molecule type" value="Genomic_DNA"/>
</dbReference>
<dbReference type="GO" id="GO:0005968">
    <property type="term" value="C:Rab-protein geranylgeranyltransferase complex"/>
    <property type="evidence" value="ECO:0007669"/>
    <property type="project" value="UniProtKB-UniRule"/>
</dbReference>
<dbReference type="InterPro" id="IPR045089">
    <property type="entry name" value="PGGT1B-like"/>
</dbReference>
<dbReference type="GO" id="GO:0046872">
    <property type="term" value="F:metal ion binding"/>
    <property type="evidence" value="ECO:0007669"/>
    <property type="project" value="UniProtKB-KW"/>
</dbReference>
<dbReference type="GO" id="GO:0004663">
    <property type="term" value="F:Rab geranylgeranyltransferase activity"/>
    <property type="evidence" value="ECO:0007669"/>
    <property type="project" value="UniProtKB-UniRule"/>
</dbReference>
<proteinExistence type="inferred from homology"/>
<dbReference type="PANTHER" id="PTHR11774">
    <property type="entry name" value="GERANYLGERANYL TRANSFERASE TYPE BETA SUBUNIT"/>
    <property type="match status" value="1"/>
</dbReference>
<evidence type="ECO:0000313" key="10">
    <source>
        <dbReference type="EMBL" id="WUR03977.1"/>
    </source>
</evidence>
<evidence type="ECO:0000256" key="3">
    <source>
        <dbReference type="ARBA" id="ARBA00022679"/>
    </source>
</evidence>